<dbReference type="VEuPathDB" id="FungiDB:VP01_1355g3"/>
<dbReference type="OrthoDB" id="2502345at2759"/>
<evidence type="ECO:0000256" key="1">
    <source>
        <dbReference type="SAM" id="MobiDB-lite"/>
    </source>
</evidence>
<keyword evidence="2" id="KW-0812">Transmembrane</keyword>
<dbReference type="Proteomes" id="UP000037035">
    <property type="component" value="Unassembled WGS sequence"/>
</dbReference>
<evidence type="ECO:0000313" key="3">
    <source>
        <dbReference type="EMBL" id="KNZ61803.1"/>
    </source>
</evidence>
<proteinExistence type="predicted"/>
<keyword evidence="2" id="KW-0472">Membrane</keyword>
<feature type="transmembrane region" description="Helical" evidence="2">
    <location>
        <begin position="145"/>
        <end position="164"/>
    </location>
</feature>
<sequence>MKQCLKCRNMEKLQINKSGWRQVFQLVNIEGFKGLLICDRGLHLQAPYLQFEFYEAGPLSQCLVSVPTAPMTSTIAPTVTSASSAVPTPAPLKNCGQRDSEPHRLSTNIITHVITIEQTAVIGSPTAVAQPLSSTGYAKVKPSSFIPISVFVILFITGTMIFAWKTFNARMRNFFRAKFPTKKEQNQQRQPPHIITQPSTPSFSAPGEISRAKDRQRLRTKLPKIVTRSSTPPLCANGESLSFENFAINNRSRRINPIPLKEPARCAHRREMTLLILEGKAPRPPPSPFMPLPPGIV</sequence>
<dbReference type="AlphaFoldDB" id="A0A0L6VM17"/>
<protein>
    <submittedName>
        <fullName evidence="3">Uncharacterized protein</fullName>
    </submittedName>
</protein>
<dbReference type="EMBL" id="LAVV01003954">
    <property type="protein sequence ID" value="KNZ61803.1"/>
    <property type="molecule type" value="Genomic_DNA"/>
</dbReference>
<keyword evidence="4" id="KW-1185">Reference proteome</keyword>
<gene>
    <name evidence="3" type="ORF">VP01_1355g3</name>
</gene>
<evidence type="ECO:0000313" key="4">
    <source>
        <dbReference type="Proteomes" id="UP000037035"/>
    </source>
</evidence>
<feature type="region of interest" description="Disordered" evidence="1">
    <location>
        <begin position="181"/>
        <end position="211"/>
    </location>
</feature>
<accession>A0A0L6VM17</accession>
<organism evidence="3 4">
    <name type="scientific">Puccinia sorghi</name>
    <dbReference type="NCBI Taxonomy" id="27349"/>
    <lineage>
        <taxon>Eukaryota</taxon>
        <taxon>Fungi</taxon>
        <taxon>Dikarya</taxon>
        <taxon>Basidiomycota</taxon>
        <taxon>Pucciniomycotina</taxon>
        <taxon>Pucciniomycetes</taxon>
        <taxon>Pucciniales</taxon>
        <taxon>Pucciniaceae</taxon>
        <taxon>Puccinia</taxon>
    </lineage>
</organism>
<reference evidence="3 4" key="1">
    <citation type="submission" date="2015-08" db="EMBL/GenBank/DDBJ databases">
        <title>Next Generation Sequencing and Analysis of the Genome of Puccinia sorghi L Schw, the Causal Agent of Maize Common Rust.</title>
        <authorList>
            <person name="Rochi L."/>
            <person name="Burguener G."/>
            <person name="Darino M."/>
            <person name="Turjanski A."/>
            <person name="Kreff E."/>
            <person name="Dieguez M.J."/>
            <person name="Sacco F."/>
        </authorList>
    </citation>
    <scope>NUCLEOTIDE SEQUENCE [LARGE SCALE GENOMIC DNA]</scope>
    <source>
        <strain evidence="3 4">RO10H11247</strain>
    </source>
</reference>
<comment type="caution">
    <text evidence="3">The sequence shown here is derived from an EMBL/GenBank/DDBJ whole genome shotgun (WGS) entry which is preliminary data.</text>
</comment>
<name>A0A0L6VM17_9BASI</name>
<keyword evidence="2" id="KW-1133">Transmembrane helix</keyword>
<evidence type="ECO:0000256" key="2">
    <source>
        <dbReference type="SAM" id="Phobius"/>
    </source>
</evidence>